<dbReference type="OrthoDB" id="1650886at2"/>
<name>A0A179T5Z6_9BACI</name>
<feature type="transmembrane region" description="Helical" evidence="8">
    <location>
        <begin position="135"/>
        <end position="153"/>
    </location>
</feature>
<dbReference type="PIRSF" id="PIRSF004925">
    <property type="entry name" value="HcaT"/>
    <property type="match status" value="1"/>
</dbReference>
<dbReference type="EMBL" id="LWSG01000001">
    <property type="protein sequence ID" value="OAS89417.1"/>
    <property type="molecule type" value="Genomic_DNA"/>
</dbReference>
<feature type="transmembrane region" description="Helical" evidence="8">
    <location>
        <begin position="44"/>
        <end position="61"/>
    </location>
</feature>
<accession>A0A179T5Z6</accession>
<dbReference type="Proteomes" id="UP000078534">
    <property type="component" value="Unassembled WGS sequence"/>
</dbReference>
<feature type="transmembrane region" description="Helical" evidence="8">
    <location>
        <begin position="266"/>
        <end position="285"/>
    </location>
</feature>
<dbReference type="Gene3D" id="1.20.1250.20">
    <property type="entry name" value="MFS general substrate transporter like domains"/>
    <property type="match status" value="2"/>
</dbReference>
<feature type="transmembrane region" description="Helical" evidence="8">
    <location>
        <begin position="12"/>
        <end position="32"/>
    </location>
</feature>
<evidence type="ECO:0000256" key="5">
    <source>
        <dbReference type="ARBA" id="ARBA00022692"/>
    </source>
</evidence>
<proteinExistence type="predicted"/>
<dbReference type="NCBIfam" id="NF037955">
    <property type="entry name" value="mfs"/>
    <property type="match status" value="1"/>
</dbReference>
<keyword evidence="5 8" id="KW-0812">Transmembrane</keyword>
<comment type="caution">
    <text evidence="10">The sequence shown here is derived from an EMBL/GenBank/DDBJ whole genome shotgun (WGS) entry which is preliminary data.</text>
</comment>
<feature type="transmembrane region" description="Helical" evidence="8">
    <location>
        <begin position="326"/>
        <end position="349"/>
    </location>
</feature>
<dbReference type="InterPro" id="IPR036259">
    <property type="entry name" value="MFS_trans_sf"/>
</dbReference>
<evidence type="ECO:0000256" key="1">
    <source>
        <dbReference type="ARBA" id="ARBA00004429"/>
    </source>
</evidence>
<evidence type="ECO:0000256" key="3">
    <source>
        <dbReference type="ARBA" id="ARBA00022475"/>
    </source>
</evidence>
<sequence>MLTKNPLFPLRLFMFFISAISSMVISFFPIYFQNKGLTSSQIGWFLAIGPFVGLIAQPIWGYTSDKYKTVKKILFVCLLGLVVSVIWLFQIDSFLWVLIVGSVFFFFFSPIIPLADNLGKRLSQLHSVTFGSIRMWGSIGFALISLVSGFLLSKFGIGFLVIPITVFAIVTCLLALLLSDAKAGNKKVNYKNIGLLFKDPTLLAFFFLISLIMLTHRTSDSFISLYLFDLGGNEMLVGWIWFIGVSSEALLFFLSSRWFRSSSPIIYMIIAGFLYSVRWILTAFVEDPTMLLSIQILHGICFAIAFLGALEYLYKAIPEELQATGHMVFVGISFGITGIIGSSIGGIVFENYGGTTLYLLLAGSAFTGMIGFILFYLKDRKAGLKQMKGVEGAS</sequence>
<dbReference type="PANTHER" id="PTHR23522">
    <property type="entry name" value="BLL5896 PROTEIN"/>
    <property type="match status" value="1"/>
</dbReference>
<evidence type="ECO:0000313" key="10">
    <source>
        <dbReference type="EMBL" id="OAS89417.1"/>
    </source>
</evidence>
<evidence type="ECO:0000313" key="11">
    <source>
        <dbReference type="Proteomes" id="UP000078534"/>
    </source>
</evidence>
<feature type="transmembrane region" description="Helical" evidence="8">
    <location>
        <begin position="200"/>
        <end position="216"/>
    </location>
</feature>
<dbReference type="Pfam" id="PF12832">
    <property type="entry name" value="MFS_1_like"/>
    <property type="match status" value="1"/>
</dbReference>
<comment type="subcellular location">
    <subcellularLocation>
        <location evidence="1">Cell inner membrane</location>
        <topology evidence="1">Multi-pass membrane protein</topology>
    </subcellularLocation>
</comment>
<keyword evidence="2" id="KW-0813">Transport</keyword>
<dbReference type="PANTHER" id="PTHR23522:SF10">
    <property type="entry name" value="3-PHENYLPROPIONIC ACID TRANSPORTER-RELATED"/>
    <property type="match status" value="1"/>
</dbReference>
<dbReference type="SUPFAM" id="SSF103473">
    <property type="entry name" value="MFS general substrate transporter"/>
    <property type="match status" value="1"/>
</dbReference>
<keyword evidence="6 8" id="KW-1133">Transmembrane helix</keyword>
<keyword evidence="4" id="KW-0997">Cell inner membrane</keyword>
<evidence type="ECO:0000259" key="9">
    <source>
        <dbReference type="Pfam" id="PF12832"/>
    </source>
</evidence>
<dbReference type="GO" id="GO:0030395">
    <property type="term" value="F:lactose binding"/>
    <property type="evidence" value="ECO:0007669"/>
    <property type="project" value="TreeGrafter"/>
</dbReference>
<dbReference type="GO" id="GO:0005886">
    <property type="term" value="C:plasma membrane"/>
    <property type="evidence" value="ECO:0007669"/>
    <property type="project" value="UniProtKB-SubCell"/>
</dbReference>
<gene>
    <name evidence="10" type="ORF">A6K24_02360</name>
</gene>
<evidence type="ECO:0000256" key="6">
    <source>
        <dbReference type="ARBA" id="ARBA00022989"/>
    </source>
</evidence>
<feature type="transmembrane region" description="Helical" evidence="8">
    <location>
        <begin position="291"/>
        <end position="314"/>
    </location>
</feature>
<feature type="transmembrane region" description="Helical" evidence="8">
    <location>
        <begin position="95"/>
        <end position="115"/>
    </location>
</feature>
<evidence type="ECO:0000256" key="4">
    <source>
        <dbReference type="ARBA" id="ARBA00022519"/>
    </source>
</evidence>
<keyword evidence="7 8" id="KW-0472">Membrane</keyword>
<protein>
    <recommendedName>
        <fullName evidence="9">Major facilitator superfamily associated domain-containing protein</fullName>
    </recommendedName>
</protein>
<feature type="transmembrane region" description="Helical" evidence="8">
    <location>
        <begin position="236"/>
        <end position="254"/>
    </location>
</feature>
<organism evidence="10 11">
    <name type="scientific">Metabacillus litoralis</name>
    <dbReference type="NCBI Taxonomy" id="152268"/>
    <lineage>
        <taxon>Bacteria</taxon>
        <taxon>Bacillati</taxon>
        <taxon>Bacillota</taxon>
        <taxon>Bacilli</taxon>
        <taxon>Bacillales</taxon>
        <taxon>Bacillaceae</taxon>
        <taxon>Metabacillus</taxon>
    </lineage>
</organism>
<keyword evidence="3" id="KW-1003">Cell membrane</keyword>
<dbReference type="RefSeq" id="WP_066325247.1">
    <property type="nucleotide sequence ID" value="NZ_LWSG01000001.1"/>
</dbReference>
<keyword evidence="11" id="KW-1185">Reference proteome</keyword>
<feature type="transmembrane region" description="Helical" evidence="8">
    <location>
        <begin position="355"/>
        <end position="377"/>
    </location>
</feature>
<feature type="domain" description="Major facilitator superfamily associated" evidence="9">
    <location>
        <begin position="10"/>
        <end position="359"/>
    </location>
</feature>
<reference evidence="11" key="1">
    <citation type="submission" date="2016-04" db="EMBL/GenBank/DDBJ databases">
        <authorList>
            <person name="Lyu Z."/>
            <person name="Lyu W."/>
        </authorList>
    </citation>
    <scope>NUCLEOTIDE SEQUENCE [LARGE SCALE GENOMIC DNA]</scope>
    <source>
        <strain evidence="11">C44</strain>
    </source>
</reference>
<feature type="transmembrane region" description="Helical" evidence="8">
    <location>
        <begin position="159"/>
        <end position="179"/>
    </location>
</feature>
<dbReference type="AlphaFoldDB" id="A0A179T5Z6"/>
<feature type="transmembrane region" description="Helical" evidence="8">
    <location>
        <begin position="73"/>
        <end position="89"/>
    </location>
</feature>
<dbReference type="GO" id="GO:0015528">
    <property type="term" value="F:lactose:proton symporter activity"/>
    <property type="evidence" value="ECO:0007669"/>
    <property type="project" value="TreeGrafter"/>
</dbReference>
<evidence type="ECO:0000256" key="2">
    <source>
        <dbReference type="ARBA" id="ARBA00022448"/>
    </source>
</evidence>
<evidence type="ECO:0000256" key="7">
    <source>
        <dbReference type="ARBA" id="ARBA00023136"/>
    </source>
</evidence>
<dbReference type="InterPro" id="IPR024989">
    <property type="entry name" value="MFS_assoc_dom"/>
</dbReference>
<dbReference type="InterPro" id="IPR026032">
    <property type="entry name" value="HcaT-like"/>
</dbReference>
<evidence type="ECO:0000256" key="8">
    <source>
        <dbReference type="SAM" id="Phobius"/>
    </source>
</evidence>